<proteinExistence type="inferred from homology"/>
<evidence type="ECO:0000256" key="3">
    <source>
        <dbReference type="ARBA" id="ARBA00022448"/>
    </source>
</evidence>
<keyword evidence="11" id="KW-1185">Reference proteome</keyword>
<keyword evidence="4" id="KW-1003">Cell membrane</keyword>
<dbReference type="InterPro" id="IPR035906">
    <property type="entry name" value="MetI-like_sf"/>
</dbReference>
<keyword evidence="7 8" id="KW-0472">Membrane</keyword>
<dbReference type="SUPFAM" id="SSF161098">
    <property type="entry name" value="MetI-like"/>
    <property type="match status" value="1"/>
</dbReference>
<evidence type="ECO:0000256" key="2">
    <source>
        <dbReference type="ARBA" id="ARBA00007069"/>
    </source>
</evidence>
<comment type="caution">
    <text evidence="10">The sequence shown here is derived from an EMBL/GenBank/DDBJ whole genome shotgun (WGS) entry which is preliminary data.</text>
</comment>
<keyword evidence="6 8" id="KW-1133">Transmembrane helix</keyword>
<reference evidence="10 11" key="1">
    <citation type="journal article" date="2021" name="Front. Microbiol.">
        <title>Comprehensive Comparative Genomics and Phenotyping of Methylobacterium Species.</title>
        <authorList>
            <person name="Alessa O."/>
            <person name="Ogura Y."/>
            <person name="Fujitani Y."/>
            <person name="Takami H."/>
            <person name="Hayashi T."/>
            <person name="Sahin N."/>
            <person name="Tani A."/>
        </authorList>
    </citation>
    <scope>NUCLEOTIDE SEQUENCE [LARGE SCALE GENOMIC DNA]</scope>
    <source>
        <strain evidence="10 11">DSM 23679</strain>
    </source>
</reference>
<dbReference type="PANTHER" id="PTHR43848">
    <property type="entry name" value="PUTRESCINE TRANSPORT SYSTEM PERMEASE PROTEIN POTI"/>
    <property type="match status" value="1"/>
</dbReference>
<evidence type="ECO:0000313" key="10">
    <source>
        <dbReference type="EMBL" id="GJD44383.1"/>
    </source>
</evidence>
<evidence type="ECO:0000259" key="9">
    <source>
        <dbReference type="PROSITE" id="PS50928"/>
    </source>
</evidence>
<dbReference type="Proteomes" id="UP001055117">
    <property type="component" value="Unassembled WGS sequence"/>
</dbReference>
<feature type="domain" description="ABC transmembrane type-1" evidence="9">
    <location>
        <begin position="63"/>
        <end position="253"/>
    </location>
</feature>
<feature type="transmembrane region" description="Helical" evidence="8">
    <location>
        <begin position="100"/>
        <end position="126"/>
    </location>
</feature>
<comment type="similarity">
    <text evidence="2">Belongs to the binding-protein-dependent transport system permease family. CysTW subfamily.</text>
</comment>
<organism evidence="10 11">
    <name type="scientific">Methylobacterium cerastii</name>
    <dbReference type="NCBI Taxonomy" id="932741"/>
    <lineage>
        <taxon>Bacteria</taxon>
        <taxon>Pseudomonadati</taxon>
        <taxon>Pseudomonadota</taxon>
        <taxon>Alphaproteobacteria</taxon>
        <taxon>Hyphomicrobiales</taxon>
        <taxon>Methylobacteriaceae</taxon>
        <taxon>Methylobacterium</taxon>
    </lineage>
</organism>
<feature type="transmembrane region" description="Helical" evidence="8">
    <location>
        <begin position="12"/>
        <end position="45"/>
    </location>
</feature>
<name>A0ABQ4QGQ9_9HYPH</name>
<dbReference type="CDD" id="cd06261">
    <property type="entry name" value="TM_PBP2"/>
    <property type="match status" value="1"/>
</dbReference>
<feature type="transmembrane region" description="Helical" evidence="8">
    <location>
        <begin position="65"/>
        <end position="88"/>
    </location>
</feature>
<evidence type="ECO:0000256" key="8">
    <source>
        <dbReference type="RuleBase" id="RU363032"/>
    </source>
</evidence>
<gene>
    <name evidence="10" type="primary">ydcV</name>
    <name evidence="10" type="ORF">AFCDBAGC_2250</name>
</gene>
<dbReference type="EMBL" id="BPQG01000032">
    <property type="protein sequence ID" value="GJD44383.1"/>
    <property type="molecule type" value="Genomic_DNA"/>
</dbReference>
<dbReference type="Pfam" id="PF00528">
    <property type="entry name" value="BPD_transp_1"/>
    <property type="match status" value="1"/>
</dbReference>
<sequence length="265" mass="27208">MSVLTRSVLIRAVLISGFGFLYAPILVLVAYSFNASALVTVWGGFSTRWYGVLLADGPLLESAWMSLRVATLSAAIATALGTLAALALARHGRFSGRTLFTGLVTAPMVMPEVITGLSLLLLFVGIGLDRGMGAIVVAHATLGTGFVAVVVAARLRGLDRDLEEAAADLGAGPFRVFATVTLPLLAPGIAAGFLLAFTLSLDDLVVASFVSGPGATTLPMRLYSQVRLGVNPEINAASTLLIAAVGLAVGAATWLGARRGGRATS</sequence>
<evidence type="ECO:0000256" key="6">
    <source>
        <dbReference type="ARBA" id="ARBA00022989"/>
    </source>
</evidence>
<feature type="transmembrane region" description="Helical" evidence="8">
    <location>
        <begin position="176"/>
        <end position="199"/>
    </location>
</feature>
<dbReference type="PROSITE" id="PS50928">
    <property type="entry name" value="ABC_TM1"/>
    <property type="match status" value="1"/>
</dbReference>
<protein>
    <submittedName>
        <fullName evidence="10">Inner membrane ABC transporter permease protein YdcV</fullName>
    </submittedName>
</protein>
<evidence type="ECO:0000256" key="7">
    <source>
        <dbReference type="ARBA" id="ARBA00023136"/>
    </source>
</evidence>
<accession>A0ABQ4QGQ9</accession>
<keyword evidence="5 8" id="KW-0812">Transmembrane</keyword>
<dbReference type="RefSeq" id="WP_147828080.1">
    <property type="nucleotide sequence ID" value="NZ_BPQG01000032.1"/>
</dbReference>
<feature type="transmembrane region" description="Helical" evidence="8">
    <location>
        <begin position="132"/>
        <end position="155"/>
    </location>
</feature>
<evidence type="ECO:0000313" key="11">
    <source>
        <dbReference type="Proteomes" id="UP001055117"/>
    </source>
</evidence>
<evidence type="ECO:0000256" key="5">
    <source>
        <dbReference type="ARBA" id="ARBA00022692"/>
    </source>
</evidence>
<keyword evidence="3 8" id="KW-0813">Transport</keyword>
<dbReference type="PANTHER" id="PTHR43848:SF2">
    <property type="entry name" value="PUTRESCINE TRANSPORT SYSTEM PERMEASE PROTEIN POTI"/>
    <property type="match status" value="1"/>
</dbReference>
<dbReference type="InterPro" id="IPR051789">
    <property type="entry name" value="Bact_Polyamine_Transport"/>
</dbReference>
<evidence type="ECO:0000256" key="4">
    <source>
        <dbReference type="ARBA" id="ARBA00022475"/>
    </source>
</evidence>
<dbReference type="InterPro" id="IPR000515">
    <property type="entry name" value="MetI-like"/>
</dbReference>
<comment type="subcellular location">
    <subcellularLocation>
        <location evidence="1 8">Cell membrane</location>
        <topology evidence="1 8">Multi-pass membrane protein</topology>
    </subcellularLocation>
</comment>
<dbReference type="Gene3D" id="1.10.3720.10">
    <property type="entry name" value="MetI-like"/>
    <property type="match status" value="1"/>
</dbReference>
<evidence type="ECO:0000256" key="1">
    <source>
        <dbReference type="ARBA" id="ARBA00004651"/>
    </source>
</evidence>
<feature type="transmembrane region" description="Helical" evidence="8">
    <location>
        <begin position="236"/>
        <end position="257"/>
    </location>
</feature>